<comment type="caution">
    <text evidence="1">The sequence shown here is derived from an EMBL/GenBank/DDBJ whole genome shotgun (WGS) entry which is preliminary data.</text>
</comment>
<sequence>MLNLLESNPSFRRRGFCSSGVLAALFNLKWIYYENHQ</sequence>
<protein>
    <submittedName>
        <fullName evidence="1">Uncharacterized protein</fullName>
    </submittedName>
</protein>
<gene>
    <name evidence="1" type="ORF">RNAN_2079</name>
</gene>
<dbReference type="Proteomes" id="UP000004374">
    <property type="component" value="Unassembled WGS sequence"/>
</dbReference>
<dbReference type="EMBL" id="BAFK01000010">
    <property type="protein sequence ID" value="GAB59089.1"/>
    <property type="molecule type" value="Genomic_DNA"/>
</dbReference>
<accession>I1DYG1</accession>
<evidence type="ECO:0000313" key="2">
    <source>
        <dbReference type="Proteomes" id="UP000004374"/>
    </source>
</evidence>
<proteinExistence type="predicted"/>
<reference evidence="1 2" key="1">
    <citation type="journal article" date="2012" name="J. Bacteriol.">
        <title>Genome Sequence of the Protease-Producing Bacterium Rheinheimera nanhaiensis E407-8T, Isolated from Deep-Sea Sediment of the South China Sea.</title>
        <authorList>
            <person name="Zhang X.-Y."/>
            <person name="Zhang Y.-J."/>
            <person name="Qin Q.-L."/>
            <person name="Xie B.-B."/>
            <person name="Chen X.-L."/>
            <person name="Zhou B.-C."/>
            <person name="Zhang Y.-Z."/>
        </authorList>
    </citation>
    <scope>NUCLEOTIDE SEQUENCE [LARGE SCALE GENOMIC DNA]</scope>
    <source>
        <strain evidence="1 2">E407-8</strain>
    </source>
</reference>
<name>I1DYG1_9GAMM</name>
<organism evidence="1 2">
    <name type="scientific">Rheinheimera nanhaiensis E407-8</name>
    <dbReference type="NCBI Taxonomy" id="562729"/>
    <lineage>
        <taxon>Bacteria</taxon>
        <taxon>Pseudomonadati</taxon>
        <taxon>Pseudomonadota</taxon>
        <taxon>Gammaproteobacteria</taxon>
        <taxon>Chromatiales</taxon>
        <taxon>Chromatiaceae</taxon>
        <taxon>Rheinheimera</taxon>
    </lineage>
</organism>
<keyword evidence="2" id="KW-1185">Reference proteome</keyword>
<evidence type="ECO:0000313" key="1">
    <source>
        <dbReference type="EMBL" id="GAB59089.1"/>
    </source>
</evidence>
<dbReference type="AlphaFoldDB" id="I1DYG1"/>